<feature type="transmembrane region" description="Helical" evidence="2">
    <location>
        <begin position="6"/>
        <end position="33"/>
    </location>
</feature>
<dbReference type="Proteomes" id="UP000280036">
    <property type="component" value="Unassembled WGS sequence"/>
</dbReference>
<sequence>MPEKMLTLIIQIVAPIIILACTGLLSIFIFLYIRKQKLNKYISFLDQATKDIKNDLTGRNATISRFATLSQSQERYKSSLSELKSLDKSLNTIIKDLNEKFYNLRKAAKSYKLKVAHKIYHQILPKYQECISLNKEFEEKTKNLNKHWNVIEIVTNESFSILRKVGDYLDKNKFRLKKSYKNLENELTQLRETTIEWENNKLTHKIDSISNALNQHEKRINIFARKVDHFVNIEWSLFDHLPKILNKLKSETREQSAINDLISEHQVLTNEWLELPYQDIQERIKKIYTEYYILNKKSTINKEFQDFINKELAKIGNMITKLDQKLSYVSIELDDYDQNFVAKISSELMQLKDQYDSIVTSKEKSSEVSLMEVQNLIEGIMQLVKNCNNKIEFFNYDSYQKKYNEYYLKMLETWSLKIQFVQSSVLEQSSELESDIKHLISNLTNVKRDFSQSGKLNFESKNWLSFYKIFNKLLKMTFRAYLYKKMTEELLSKSMHFRINNSDFNELLISVNKHMRAKRFDEAFSLLATCMKKEKKYVK</sequence>
<gene>
    <name evidence="4" type="ORF">NCTC10126_00124</name>
    <name evidence="3" type="ORF">NPA07_01830</name>
</gene>
<evidence type="ECO:0000313" key="5">
    <source>
        <dbReference type="Proteomes" id="UP000280036"/>
    </source>
</evidence>
<evidence type="ECO:0008006" key="7">
    <source>
        <dbReference type="Google" id="ProtNLM"/>
    </source>
</evidence>
<evidence type="ECO:0000256" key="1">
    <source>
        <dbReference type="SAM" id="Coils"/>
    </source>
</evidence>
<protein>
    <recommendedName>
        <fullName evidence="7">Septation ring formation regulator EzrA</fullName>
    </recommendedName>
</protein>
<proteinExistence type="predicted"/>
<name>A0A3P8L6N0_9BACT</name>
<dbReference type="RefSeq" id="WP_235659524.1">
    <property type="nucleotide sequence ID" value="NZ_CP101806.1"/>
</dbReference>
<keyword evidence="1" id="KW-0175">Coiled coil</keyword>
<evidence type="ECO:0000313" key="4">
    <source>
        <dbReference type="EMBL" id="VDR41645.1"/>
    </source>
</evidence>
<organism evidence="4 5">
    <name type="scientific">Mycoplasmopsis caviae</name>
    <dbReference type="NCBI Taxonomy" id="55603"/>
    <lineage>
        <taxon>Bacteria</taxon>
        <taxon>Bacillati</taxon>
        <taxon>Mycoplasmatota</taxon>
        <taxon>Mycoplasmoidales</taxon>
        <taxon>Metamycoplasmataceae</taxon>
        <taxon>Mycoplasmopsis</taxon>
    </lineage>
</organism>
<keyword evidence="2" id="KW-1133">Transmembrane helix</keyword>
<reference evidence="4 5" key="1">
    <citation type="submission" date="2018-12" db="EMBL/GenBank/DDBJ databases">
        <authorList>
            <consortium name="Pathogen Informatics"/>
        </authorList>
    </citation>
    <scope>NUCLEOTIDE SEQUENCE [LARGE SCALE GENOMIC DNA]</scope>
    <source>
        <strain evidence="4 5">NCTC10126</strain>
    </source>
</reference>
<dbReference type="PROSITE" id="PS51257">
    <property type="entry name" value="PROKAR_LIPOPROTEIN"/>
    <property type="match status" value="1"/>
</dbReference>
<accession>A0A3P8L6N0</accession>
<dbReference type="Proteomes" id="UP001058569">
    <property type="component" value="Chromosome"/>
</dbReference>
<dbReference type="AlphaFoldDB" id="A0A3P8L6N0"/>
<dbReference type="EMBL" id="UZVY01000001">
    <property type="protein sequence ID" value="VDR41645.1"/>
    <property type="molecule type" value="Genomic_DNA"/>
</dbReference>
<keyword evidence="6" id="KW-1185">Reference proteome</keyword>
<evidence type="ECO:0000256" key="2">
    <source>
        <dbReference type="SAM" id="Phobius"/>
    </source>
</evidence>
<reference evidence="3" key="2">
    <citation type="submission" date="2022-07" db="EMBL/GenBank/DDBJ databases">
        <title>Complete genome of Mycoplasma caviae type strain G122.</title>
        <authorList>
            <person name="Spergser J."/>
        </authorList>
    </citation>
    <scope>NUCLEOTIDE SEQUENCE</scope>
    <source>
        <strain evidence="3">G122</strain>
    </source>
</reference>
<keyword evidence="2" id="KW-0812">Transmembrane</keyword>
<feature type="coiled-coil region" evidence="1">
    <location>
        <begin position="173"/>
        <end position="219"/>
    </location>
</feature>
<evidence type="ECO:0000313" key="6">
    <source>
        <dbReference type="Proteomes" id="UP001058569"/>
    </source>
</evidence>
<evidence type="ECO:0000313" key="3">
    <source>
        <dbReference type="EMBL" id="UUD35594.1"/>
    </source>
</evidence>
<dbReference type="EMBL" id="CP101806">
    <property type="protein sequence ID" value="UUD35594.1"/>
    <property type="molecule type" value="Genomic_DNA"/>
</dbReference>
<keyword evidence="2" id="KW-0472">Membrane</keyword>